<dbReference type="RefSeq" id="WP_385940587.1">
    <property type="nucleotide sequence ID" value="NZ_JBHSOZ010000004.1"/>
</dbReference>
<dbReference type="GO" id="GO:0016787">
    <property type="term" value="F:hydrolase activity"/>
    <property type="evidence" value="ECO:0007669"/>
    <property type="project" value="UniProtKB-KW"/>
</dbReference>
<dbReference type="Gene3D" id="3.50.30.50">
    <property type="entry name" value="Putative cyclase"/>
    <property type="match status" value="1"/>
</dbReference>
<proteinExistence type="predicted"/>
<evidence type="ECO:0000313" key="2">
    <source>
        <dbReference type="Proteomes" id="UP001596142"/>
    </source>
</evidence>
<evidence type="ECO:0000313" key="1">
    <source>
        <dbReference type="EMBL" id="MFC5713085.1"/>
    </source>
</evidence>
<accession>A0ABW0YKX2</accession>
<dbReference type="EC" id="3.5.-.-" evidence="1"/>
<dbReference type="InterPro" id="IPR037175">
    <property type="entry name" value="KFase_sf"/>
</dbReference>
<protein>
    <submittedName>
        <fullName evidence="1">Cyclase family protein</fullName>
        <ecNumber evidence="1">3.5.-.-</ecNumber>
    </submittedName>
</protein>
<gene>
    <name evidence="1" type="ORF">ACFPU1_09845</name>
</gene>
<dbReference type="InterPro" id="IPR007325">
    <property type="entry name" value="KFase/CYL"/>
</dbReference>
<dbReference type="EMBL" id="JBHSOZ010000004">
    <property type="protein sequence ID" value="MFC5713085.1"/>
    <property type="molecule type" value="Genomic_DNA"/>
</dbReference>
<keyword evidence="1" id="KW-0378">Hydrolase</keyword>
<dbReference type="Proteomes" id="UP001596142">
    <property type="component" value="Unassembled WGS sequence"/>
</dbReference>
<dbReference type="SUPFAM" id="SSF102198">
    <property type="entry name" value="Putative cyclase"/>
    <property type="match status" value="1"/>
</dbReference>
<comment type="caution">
    <text evidence="1">The sequence shown here is derived from an EMBL/GenBank/DDBJ whole genome shotgun (WGS) entry which is preliminary data.</text>
</comment>
<sequence length="216" mass="24001">MKYTTIIDLSMPVTTQTPIYPGDPKPEVTPSATIEGEGYNVSHLHMGSHTGTHIDAPYHFRKEGKKLDEIPLSTFAGERVVLDVTGKGEGESITLNDILPYSARLAPDKIALIYTGWDKYREDEKYYRHPYISEEAVVFMLEKGVRVFFIDALNIDVPDGSSFKGHELITEVNGIIGENFANFHLIDFENPFVMALPLSFPGLDGSPVRAVALKAE</sequence>
<keyword evidence="2" id="KW-1185">Reference proteome</keyword>
<dbReference type="PANTHER" id="PTHR31118:SF12">
    <property type="entry name" value="CYCLASE-LIKE PROTEIN 2"/>
    <property type="match status" value="1"/>
</dbReference>
<reference evidence="2" key="1">
    <citation type="journal article" date="2019" name="Int. J. Syst. Evol. Microbiol.">
        <title>The Global Catalogue of Microorganisms (GCM) 10K type strain sequencing project: providing services to taxonomists for standard genome sequencing and annotation.</title>
        <authorList>
            <consortium name="The Broad Institute Genomics Platform"/>
            <consortium name="The Broad Institute Genome Sequencing Center for Infectious Disease"/>
            <person name="Wu L."/>
            <person name="Ma J."/>
        </authorList>
    </citation>
    <scope>NUCLEOTIDE SEQUENCE [LARGE SCALE GENOMIC DNA]</scope>
    <source>
        <strain evidence="2">CECT 7184</strain>
    </source>
</reference>
<organism evidence="1 2">
    <name type="scientific">Thalassorhabdus alkalitolerans</name>
    <dbReference type="NCBI Taxonomy" id="2282697"/>
    <lineage>
        <taxon>Bacteria</taxon>
        <taxon>Bacillati</taxon>
        <taxon>Bacillota</taxon>
        <taxon>Bacilli</taxon>
        <taxon>Bacillales</taxon>
        <taxon>Bacillaceae</taxon>
        <taxon>Thalassorhabdus</taxon>
    </lineage>
</organism>
<dbReference type="Pfam" id="PF04199">
    <property type="entry name" value="Cyclase"/>
    <property type="match status" value="1"/>
</dbReference>
<name>A0ABW0YKX2_9BACI</name>
<dbReference type="PANTHER" id="PTHR31118">
    <property type="entry name" value="CYCLASE-LIKE PROTEIN 2"/>
    <property type="match status" value="1"/>
</dbReference>